<dbReference type="InterPro" id="IPR035938">
    <property type="entry name" value="Hemerythrin-like_sf"/>
</dbReference>
<evidence type="ECO:0000256" key="2">
    <source>
        <dbReference type="ARBA" id="ARBA00022621"/>
    </source>
</evidence>
<dbReference type="Pfam" id="PF01814">
    <property type="entry name" value="Hemerythrin"/>
    <property type="match status" value="1"/>
</dbReference>
<proteinExistence type="inferred from homology"/>
<dbReference type="CDD" id="cd12107">
    <property type="entry name" value="Hemerythrin"/>
    <property type="match status" value="1"/>
</dbReference>
<sequence length="141" mass="16340">MAVLTWSETYSVGSAMIDSDHRILINLINQLHDAIETGQSRAVVGSVINVLVEYVEHHFHREEALMTQIGYPEREQHIQSHRDLENRVREARQRWMAGERQVLDDDLMVFLKRWLTDHILRADIAYRPWVEAAAGTHGDAD</sequence>
<organism evidence="6">
    <name type="scientific">Magnetospirillum gryphiswaldense</name>
    <dbReference type="NCBI Taxonomy" id="55518"/>
    <lineage>
        <taxon>Bacteria</taxon>
        <taxon>Pseudomonadati</taxon>
        <taxon>Pseudomonadota</taxon>
        <taxon>Alphaproteobacteria</taxon>
        <taxon>Rhodospirillales</taxon>
        <taxon>Rhodospirillaceae</taxon>
        <taxon>Magnetospirillum</taxon>
    </lineage>
</organism>
<dbReference type="PROSITE" id="PS00550">
    <property type="entry name" value="HEMERYTHRINS"/>
    <property type="match status" value="1"/>
</dbReference>
<keyword evidence="3" id="KW-0479">Metal-binding</keyword>
<keyword evidence="2" id="KW-0813">Transport</keyword>
<dbReference type="NCBIfam" id="NF033749">
    <property type="entry name" value="bact_hemeryth"/>
    <property type="match status" value="1"/>
</dbReference>
<dbReference type="EMBL" id="CU459003">
    <property type="protein sequence ID" value="CAM74632.1"/>
    <property type="molecule type" value="Genomic_DNA"/>
</dbReference>
<dbReference type="GO" id="GO:0005344">
    <property type="term" value="F:oxygen carrier activity"/>
    <property type="evidence" value="ECO:0007669"/>
    <property type="project" value="UniProtKB-KW"/>
</dbReference>
<accession>A4TVH5</accession>
<dbReference type="InterPro" id="IPR016131">
    <property type="entry name" value="Haemerythrin_Fe_BS"/>
</dbReference>
<dbReference type="SUPFAM" id="SSF47188">
    <property type="entry name" value="Hemerythrin-like"/>
    <property type="match status" value="1"/>
</dbReference>
<name>A4TVH5_9PROT</name>
<evidence type="ECO:0000256" key="4">
    <source>
        <dbReference type="ARBA" id="ARBA00023004"/>
    </source>
</evidence>
<evidence type="ECO:0000256" key="1">
    <source>
        <dbReference type="ARBA" id="ARBA00010587"/>
    </source>
</evidence>
<feature type="domain" description="Hemerythrin-like" evidence="5">
    <location>
        <begin position="14"/>
        <end position="123"/>
    </location>
</feature>
<reference evidence="6" key="1">
    <citation type="journal article" date="2007" name="J. Bacteriol.">
        <title>Comparative genome analysis of four magnetotactic bacteria reveals a complex set of group-specific genes implicated in magnetosome biomineralization and function.</title>
        <authorList>
            <person name="Richter M."/>
            <person name="Kube M."/>
            <person name="Bazylinski D.A."/>
            <person name="Lombardot T."/>
            <person name="Gloeckner F.O."/>
            <person name="Reinhardt R."/>
            <person name="Schueler D."/>
        </authorList>
    </citation>
    <scope>NUCLEOTIDE SEQUENCE</scope>
    <source>
        <strain evidence="6">MSR-1</strain>
    </source>
</reference>
<dbReference type="AlphaFoldDB" id="A4TVH5"/>
<protein>
    <submittedName>
        <fullName evidence="6">Hemerythrin-like protein</fullName>
    </submittedName>
</protein>
<evidence type="ECO:0000259" key="5">
    <source>
        <dbReference type="Pfam" id="PF01814"/>
    </source>
</evidence>
<evidence type="ECO:0000256" key="3">
    <source>
        <dbReference type="ARBA" id="ARBA00022723"/>
    </source>
</evidence>
<evidence type="ECO:0000313" key="6">
    <source>
        <dbReference type="EMBL" id="CAM74632.1"/>
    </source>
</evidence>
<dbReference type="InterPro" id="IPR050669">
    <property type="entry name" value="Hemerythrin"/>
</dbReference>
<gene>
    <name evidence="6" type="ORF">MGR_0069</name>
</gene>
<dbReference type="InterPro" id="IPR012312">
    <property type="entry name" value="Hemerythrin-like"/>
</dbReference>
<dbReference type="GO" id="GO:0046872">
    <property type="term" value="F:metal ion binding"/>
    <property type="evidence" value="ECO:0007669"/>
    <property type="project" value="UniProtKB-KW"/>
</dbReference>
<keyword evidence="2" id="KW-0561">Oxygen transport</keyword>
<dbReference type="RefSeq" id="WP_024080663.1">
    <property type="nucleotide sequence ID" value="NZ_CP027527.1"/>
</dbReference>
<dbReference type="PANTHER" id="PTHR37164">
    <property type="entry name" value="BACTERIOHEMERYTHRIN"/>
    <property type="match status" value="1"/>
</dbReference>
<dbReference type="PANTHER" id="PTHR37164:SF1">
    <property type="entry name" value="BACTERIOHEMERYTHRIN"/>
    <property type="match status" value="1"/>
</dbReference>
<dbReference type="InterPro" id="IPR012827">
    <property type="entry name" value="Hemerythrin_metal-bd"/>
</dbReference>
<comment type="similarity">
    <text evidence="1">Belongs to the hemerythrin family.</text>
</comment>
<dbReference type="NCBIfam" id="TIGR02481">
    <property type="entry name" value="hemeryth_dom"/>
    <property type="match status" value="1"/>
</dbReference>
<dbReference type="Gene3D" id="1.20.120.50">
    <property type="entry name" value="Hemerythrin-like"/>
    <property type="match status" value="1"/>
</dbReference>
<keyword evidence="4" id="KW-0408">Iron</keyword>